<organism evidence="5 6">
    <name type="scientific">Rhododendron simsii</name>
    <name type="common">Sims's rhododendron</name>
    <dbReference type="NCBI Taxonomy" id="118357"/>
    <lineage>
        <taxon>Eukaryota</taxon>
        <taxon>Viridiplantae</taxon>
        <taxon>Streptophyta</taxon>
        <taxon>Embryophyta</taxon>
        <taxon>Tracheophyta</taxon>
        <taxon>Spermatophyta</taxon>
        <taxon>Magnoliopsida</taxon>
        <taxon>eudicotyledons</taxon>
        <taxon>Gunneridae</taxon>
        <taxon>Pentapetalae</taxon>
        <taxon>asterids</taxon>
        <taxon>Ericales</taxon>
        <taxon>Ericaceae</taxon>
        <taxon>Ericoideae</taxon>
        <taxon>Rhodoreae</taxon>
        <taxon>Rhododendron</taxon>
    </lineage>
</organism>
<dbReference type="SUPFAM" id="SSF49503">
    <property type="entry name" value="Cupredoxins"/>
    <property type="match status" value="1"/>
</dbReference>
<dbReference type="GO" id="GO:0005886">
    <property type="term" value="C:plasma membrane"/>
    <property type="evidence" value="ECO:0007669"/>
    <property type="project" value="TreeGrafter"/>
</dbReference>
<evidence type="ECO:0000313" key="6">
    <source>
        <dbReference type="Proteomes" id="UP000626092"/>
    </source>
</evidence>
<dbReference type="OrthoDB" id="2015260at2759"/>
<evidence type="ECO:0000313" key="5">
    <source>
        <dbReference type="EMBL" id="KAF7147905.1"/>
    </source>
</evidence>
<reference evidence="5" key="1">
    <citation type="submission" date="2019-11" db="EMBL/GenBank/DDBJ databases">
        <authorList>
            <person name="Liu Y."/>
            <person name="Hou J."/>
            <person name="Li T.-Q."/>
            <person name="Guan C.-H."/>
            <person name="Wu X."/>
            <person name="Wu H.-Z."/>
            <person name="Ling F."/>
            <person name="Zhang R."/>
            <person name="Shi X.-G."/>
            <person name="Ren J.-P."/>
            <person name="Chen E.-F."/>
            <person name="Sun J.-M."/>
        </authorList>
    </citation>
    <scope>NUCLEOTIDE SEQUENCE</scope>
    <source>
        <strain evidence="5">Adult_tree_wgs_1</strain>
        <tissue evidence="5">Leaves</tissue>
    </source>
</reference>
<dbReference type="InterPro" id="IPR039391">
    <property type="entry name" value="Phytocyanin-like"/>
</dbReference>
<name>A0A834H8X6_RHOSS</name>
<protein>
    <recommendedName>
        <fullName evidence="4">Phytocyanin domain-containing protein</fullName>
    </recommendedName>
</protein>
<feature type="transmembrane region" description="Helical" evidence="3">
    <location>
        <begin position="33"/>
        <end position="51"/>
    </location>
</feature>
<evidence type="ECO:0000256" key="3">
    <source>
        <dbReference type="SAM" id="Phobius"/>
    </source>
</evidence>
<feature type="transmembrane region" description="Helical" evidence="3">
    <location>
        <begin position="158"/>
        <end position="178"/>
    </location>
</feature>
<gene>
    <name evidence="5" type="ORF">RHSIM_Rhsim03G0249700</name>
</gene>
<dbReference type="GO" id="GO:0009055">
    <property type="term" value="F:electron transfer activity"/>
    <property type="evidence" value="ECO:0007669"/>
    <property type="project" value="InterPro"/>
</dbReference>
<dbReference type="InterPro" id="IPR003245">
    <property type="entry name" value="Phytocyanin_dom"/>
</dbReference>
<keyword evidence="6" id="KW-1185">Reference proteome</keyword>
<proteinExistence type="predicted"/>
<keyword evidence="3" id="KW-0812">Transmembrane</keyword>
<keyword evidence="3" id="KW-0472">Membrane</keyword>
<dbReference type="PROSITE" id="PS51485">
    <property type="entry name" value="PHYTOCYANIN"/>
    <property type="match status" value="1"/>
</dbReference>
<comment type="caution">
    <text evidence="5">The sequence shown here is derived from an EMBL/GenBank/DDBJ whole genome shotgun (WGS) entry which is preliminary data.</text>
</comment>
<feature type="domain" description="Phytocyanin" evidence="4">
    <location>
        <begin position="52"/>
        <end position="156"/>
    </location>
</feature>
<evidence type="ECO:0000256" key="1">
    <source>
        <dbReference type="ARBA" id="ARBA00023157"/>
    </source>
</evidence>
<dbReference type="EMBL" id="WJXA01000003">
    <property type="protein sequence ID" value="KAF7147905.1"/>
    <property type="molecule type" value="Genomic_DNA"/>
</dbReference>
<evidence type="ECO:0000259" key="4">
    <source>
        <dbReference type="PROSITE" id="PS51485"/>
    </source>
</evidence>
<dbReference type="FunFam" id="2.60.40.420:FF:000034">
    <property type="entry name" value="Cupredoxin superfamily protein"/>
    <property type="match status" value="1"/>
</dbReference>
<keyword evidence="1" id="KW-1015">Disulfide bond</keyword>
<dbReference type="InterPro" id="IPR008972">
    <property type="entry name" value="Cupredoxin"/>
</dbReference>
<dbReference type="AlphaFoldDB" id="A0A834H8X6"/>
<sequence length="181" mass="19287">MAGHFKCASMCASARIKRPDDLENTNRQMAGRFGVIGCLAVIAAVVMGAAADTYTVGDSLGWTVPPGGPIAYSVWADKETFEVGDTLVFNWTGTHNVARVSTKAEFDNCTANNVIGTIQTTSPANFTLDTNVTHYFICTIESHCYLGQKVEITFGNSASPLATGAFSLVLFALAVSFMSHM</sequence>
<dbReference type="Pfam" id="PF02298">
    <property type="entry name" value="Cu_bind_like"/>
    <property type="match status" value="1"/>
</dbReference>
<evidence type="ECO:0000256" key="2">
    <source>
        <dbReference type="ARBA" id="ARBA00023180"/>
    </source>
</evidence>
<dbReference type="PANTHER" id="PTHR33021:SF522">
    <property type="entry name" value="PHYTOCYANIN DOMAIN-CONTAINING PROTEIN"/>
    <property type="match status" value="1"/>
</dbReference>
<accession>A0A834H8X6</accession>
<keyword evidence="2" id="KW-0325">Glycoprotein</keyword>
<keyword evidence="3" id="KW-1133">Transmembrane helix</keyword>
<dbReference type="Proteomes" id="UP000626092">
    <property type="component" value="Unassembled WGS sequence"/>
</dbReference>
<dbReference type="Gene3D" id="2.60.40.420">
    <property type="entry name" value="Cupredoxins - blue copper proteins"/>
    <property type="match status" value="1"/>
</dbReference>
<dbReference type="PANTHER" id="PTHR33021">
    <property type="entry name" value="BLUE COPPER PROTEIN"/>
    <property type="match status" value="1"/>
</dbReference>